<accession>J7L8Q5</accession>
<evidence type="ECO:0000313" key="3">
    <source>
        <dbReference type="Proteomes" id="UP000003779"/>
    </source>
</evidence>
<dbReference type="EMBL" id="CP003788">
    <property type="protein sequence ID" value="AFR06867.1"/>
    <property type="molecule type" value="Genomic_DNA"/>
</dbReference>
<evidence type="ECO:0000256" key="1">
    <source>
        <dbReference type="SAM" id="MobiDB-lite"/>
    </source>
</evidence>
<proteinExistence type="predicted"/>
<gene>
    <name evidence="2" type="ordered locus">B005_3423</name>
</gene>
<reference evidence="3" key="2">
    <citation type="submission" date="2012-08" db="EMBL/GenBank/DDBJ databases">
        <title>Whole-genome sequence of Nocardiopsis alba strain ATCC BAA-2165 associated with honeybees.</title>
        <authorList>
            <person name="Qiao J."/>
            <person name="Chen L."/>
            <person name="Li Y."/>
            <person name="Wang J."/>
            <person name="Zhang W."/>
            <person name="Chen S."/>
        </authorList>
    </citation>
    <scope>NUCLEOTIDE SEQUENCE [LARGE SCALE GENOMIC DNA]</scope>
    <source>
        <strain evidence="3">ATCC BAA-2165 / BE74</strain>
    </source>
</reference>
<dbReference type="AlphaFoldDB" id="J7L8Q5"/>
<dbReference type="KEGG" id="nal:B005_3423"/>
<dbReference type="HOGENOM" id="CLU_3202614_0_0_11"/>
<name>J7L8Q5_NOCAA</name>
<feature type="region of interest" description="Disordered" evidence="1">
    <location>
        <begin position="1"/>
        <end position="45"/>
    </location>
</feature>
<sequence>MHNKASGRFALLRSGVMEKGTRPRPSRAFGGGEAEVEPIGVEGRT</sequence>
<organism evidence="2 3">
    <name type="scientific">Nocardiopsis alba (strain ATCC BAA-2165 / BE74)</name>
    <dbReference type="NCBI Taxonomy" id="1205910"/>
    <lineage>
        <taxon>Bacteria</taxon>
        <taxon>Bacillati</taxon>
        <taxon>Actinomycetota</taxon>
        <taxon>Actinomycetes</taxon>
        <taxon>Streptosporangiales</taxon>
        <taxon>Nocardiopsidaceae</taxon>
        <taxon>Nocardiopsis</taxon>
    </lineage>
</organism>
<protein>
    <submittedName>
        <fullName evidence="2">Uncharacterized protein</fullName>
    </submittedName>
</protein>
<evidence type="ECO:0000313" key="2">
    <source>
        <dbReference type="EMBL" id="AFR06867.1"/>
    </source>
</evidence>
<reference evidence="2 3" key="1">
    <citation type="journal article" date="2012" name="J. Bacteriol.">
        <title>Whole-Genome Sequence of Nocardiopsis alba Strain ATCC BAA-2165, Associated with Honeybees.</title>
        <authorList>
            <person name="Qiao J."/>
            <person name="Chen L."/>
            <person name="Li Y."/>
            <person name="Wang J."/>
            <person name="Zhang W."/>
            <person name="Chen S."/>
        </authorList>
    </citation>
    <scope>NUCLEOTIDE SEQUENCE [LARGE SCALE GENOMIC DNA]</scope>
    <source>
        <strain evidence="3">ATCC BAA-2165 / BE74</strain>
    </source>
</reference>
<dbReference type="Proteomes" id="UP000003779">
    <property type="component" value="Chromosome"/>
</dbReference>